<name>A0A3B0T5X6_9ZZZZ</name>
<sequence>MGKEKSIYWVGSSYKDLLSFPVDARQEAGYQLHRVQNGLNPEDWKPFQTIGSGVKEIRINDGGSAFRIIYIAKFTERIYVLHSFQKKSQKTRVKDIEIAKVRFNAITQEEKS</sequence>
<organism evidence="1">
    <name type="scientific">hydrothermal vent metagenome</name>
    <dbReference type="NCBI Taxonomy" id="652676"/>
    <lineage>
        <taxon>unclassified sequences</taxon>
        <taxon>metagenomes</taxon>
        <taxon>ecological metagenomes</taxon>
    </lineage>
</organism>
<gene>
    <name evidence="1" type="ORF">MNBD_BACTEROID05-682</name>
</gene>
<proteinExistence type="predicted"/>
<dbReference type="InterPro" id="IPR009241">
    <property type="entry name" value="HigB-like"/>
</dbReference>
<dbReference type="EMBL" id="UOEN01000017">
    <property type="protein sequence ID" value="VAW11503.1"/>
    <property type="molecule type" value="Genomic_DNA"/>
</dbReference>
<evidence type="ECO:0000313" key="1">
    <source>
        <dbReference type="EMBL" id="VAW11503.1"/>
    </source>
</evidence>
<dbReference type="Pfam" id="PF05973">
    <property type="entry name" value="Gp49"/>
    <property type="match status" value="1"/>
</dbReference>
<dbReference type="AlphaFoldDB" id="A0A3B0T5X6"/>
<protein>
    <submittedName>
        <fullName evidence="1">Phage-related protein</fullName>
    </submittedName>
</protein>
<accession>A0A3B0T5X6</accession>
<reference evidence="1" key="1">
    <citation type="submission" date="2018-06" db="EMBL/GenBank/DDBJ databases">
        <authorList>
            <person name="Zhirakovskaya E."/>
        </authorList>
    </citation>
    <scope>NUCLEOTIDE SEQUENCE</scope>
</reference>